<protein>
    <submittedName>
        <fullName evidence="2">Uncharacterized protein</fullName>
    </submittedName>
</protein>
<organism evidence="2 3">
    <name type="scientific">Dissostichus mawsoni</name>
    <name type="common">Antarctic cod</name>
    <dbReference type="NCBI Taxonomy" id="36200"/>
    <lineage>
        <taxon>Eukaryota</taxon>
        <taxon>Metazoa</taxon>
        <taxon>Chordata</taxon>
        <taxon>Craniata</taxon>
        <taxon>Vertebrata</taxon>
        <taxon>Euteleostomi</taxon>
        <taxon>Actinopterygii</taxon>
        <taxon>Neopterygii</taxon>
        <taxon>Teleostei</taxon>
        <taxon>Neoteleostei</taxon>
        <taxon>Acanthomorphata</taxon>
        <taxon>Eupercaria</taxon>
        <taxon>Perciformes</taxon>
        <taxon>Notothenioidei</taxon>
        <taxon>Nototheniidae</taxon>
        <taxon>Dissostichus</taxon>
    </lineage>
</organism>
<proteinExistence type="predicted"/>
<name>A0A7J5YSF2_DISMA</name>
<evidence type="ECO:0000313" key="3">
    <source>
        <dbReference type="Proteomes" id="UP000518266"/>
    </source>
</evidence>
<comment type="caution">
    <text evidence="2">The sequence shown here is derived from an EMBL/GenBank/DDBJ whole genome shotgun (WGS) entry which is preliminary data.</text>
</comment>
<dbReference type="Proteomes" id="UP000518266">
    <property type="component" value="Unassembled WGS sequence"/>
</dbReference>
<gene>
    <name evidence="2" type="ORF">F7725_005857</name>
</gene>
<reference evidence="2 3" key="1">
    <citation type="submission" date="2020-03" db="EMBL/GenBank/DDBJ databases">
        <title>Dissostichus mawsoni Genome sequencing and assembly.</title>
        <authorList>
            <person name="Park H."/>
        </authorList>
    </citation>
    <scope>NUCLEOTIDE SEQUENCE [LARGE SCALE GENOMIC DNA]</scope>
    <source>
        <strain evidence="2">DM0001</strain>
        <tissue evidence="2">Muscle</tissue>
    </source>
</reference>
<evidence type="ECO:0000313" key="2">
    <source>
        <dbReference type="EMBL" id="KAF3852502.1"/>
    </source>
</evidence>
<evidence type="ECO:0000256" key="1">
    <source>
        <dbReference type="SAM" id="MobiDB-lite"/>
    </source>
</evidence>
<sequence>MPPPPALHPSSLRLPRVSGHSEVRTSAAATLLEQRLYCSLTLSANPPLLPSIPREKGAMLARAGGLSWMVALNYSSSLSWHGLLPVLMTTHSCCPEGLQDRVSQHQTLKTPPRPSAQTTQNMFRMASNENSHPLPDRTSSIHPAQDGGARQSISSCCYRGMFLAPRLIRGRPPHHQACEGQGAGMGLSRQVDITGSFARTPSHILSSWKSGVEADVSAPADGQASVPAAVDRTGPLAWQRWARQT</sequence>
<dbReference type="EMBL" id="JAAKFY010000009">
    <property type="protein sequence ID" value="KAF3852502.1"/>
    <property type="molecule type" value="Genomic_DNA"/>
</dbReference>
<keyword evidence="3" id="KW-1185">Reference proteome</keyword>
<feature type="compositionally biased region" description="Polar residues" evidence="1">
    <location>
        <begin position="127"/>
        <end position="142"/>
    </location>
</feature>
<feature type="region of interest" description="Disordered" evidence="1">
    <location>
        <begin position="127"/>
        <end position="149"/>
    </location>
</feature>
<dbReference type="AlphaFoldDB" id="A0A7J5YSF2"/>
<accession>A0A7J5YSF2</accession>